<dbReference type="InterPro" id="IPR039261">
    <property type="entry name" value="FNR_nucleotide-bd"/>
</dbReference>
<evidence type="ECO:0000256" key="10">
    <source>
        <dbReference type="ARBA" id="ARBA00023004"/>
    </source>
</evidence>
<dbReference type="PANTHER" id="PTHR47354">
    <property type="entry name" value="NADH OXIDOREDUCTASE HCR"/>
    <property type="match status" value="1"/>
</dbReference>
<feature type="domain" description="FAD-binding FR-type" evidence="14">
    <location>
        <begin position="208"/>
        <end position="310"/>
    </location>
</feature>
<keyword evidence="11" id="KW-0411">Iron-sulfur</keyword>
<proteinExistence type="predicted"/>
<dbReference type="Proteomes" id="UP000838160">
    <property type="component" value="Unassembled WGS sequence"/>
</dbReference>
<dbReference type="CDD" id="cd06198">
    <property type="entry name" value="FNR_like_3"/>
    <property type="match status" value="1"/>
</dbReference>
<dbReference type="SUPFAM" id="SSF63380">
    <property type="entry name" value="Riboflavin synthase domain-like"/>
    <property type="match status" value="1"/>
</dbReference>
<organism evidence="15 16">
    <name type="scientific">Vibrio hippocampi</name>
    <dbReference type="NCBI Taxonomy" id="654686"/>
    <lineage>
        <taxon>Bacteria</taxon>
        <taxon>Pseudomonadati</taxon>
        <taxon>Pseudomonadota</taxon>
        <taxon>Gammaproteobacteria</taxon>
        <taxon>Vibrionales</taxon>
        <taxon>Vibrionaceae</taxon>
        <taxon>Vibrio</taxon>
    </lineage>
</organism>
<feature type="transmembrane region" description="Helical" evidence="13">
    <location>
        <begin position="156"/>
        <end position="174"/>
    </location>
</feature>
<keyword evidence="10" id="KW-0408">Iron</keyword>
<feature type="transmembrane region" description="Helical" evidence="13">
    <location>
        <begin position="180"/>
        <end position="201"/>
    </location>
</feature>
<sequence>MFRFTILLTLCWLPSLLLEWHNLDNFFAWRHHLIMYTGLLGLGYMSAAVLLAGRFAWVEKRLGGLDKSYKQHKYLGIAAITSLAVHWLTVQSGQWLVASGVLQRPRKGEGNRIVEGIPWRSISEQVGEIAFYALIVFIIISLVEAIGYAKFKLTHKLAGVITLAAVFHSVMLLKWDLGDIPMNVSVLLLSVIAVWCSILSLRGKIGQSKKREGTVVSVTPYAGLDGEPQAIRVSILLASNVDYREGQFAYLDFHDGEAPHPFSILSYDPELNRMDFGIKALGDYTSKLVHQLAVNQPVTVEGGYGHFQMSSAQQQIWVGAGIGIVPFIARLYWLTRWQDSDSSSNKLAKVHLFYCVQNRAEAYFETEIIQLLKKLNYVELHLLDASQQQFLSADQLTHLTQAEWLDVSFCGPSGFRKQLHQGLVAQGMPAHRFHYELFEMR</sequence>
<dbReference type="EC" id="1.14.12.17" evidence="15"/>
<evidence type="ECO:0000256" key="3">
    <source>
        <dbReference type="ARBA" id="ARBA00022630"/>
    </source>
</evidence>
<reference evidence="15" key="1">
    <citation type="submission" date="2021-12" db="EMBL/GenBank/DDBJ databases">
        <authorList>
            <person name="Rodrigo-Torres L."/>
            <person name="Arahal R. D."/>
            <person name="Lucena T."/>
        </authorList>
    </citation>
    <scope>NUCLEOTIDE SEQUENCE</scope>
    <source>
        <strain evidence="15">CECT 8226</strain>
    </source>
</reference>
<protein>
    <submittedName>
        <fullName evidence="15">Flavohemoprotein</fullName>
        <ecNumber evidence="15">1.14.12.17</ecNumber>
    </submittedName>
</protein>
<dbReference type="EMBL" id="CAKLCM010000003">
    <property type="protein sequence ID" value="CAH0528758.1"/>
    <property type="molecule type" value="Genomic_DNA"/>
</dbReference>
<keyword evidence="8 13" id="KW-1133">Transmembrane helix</keyword>
<keyword evidence="6" id="KW-0479">Metal-binding</keyword>
<dbReference type="GO" id="GO:0008941">
    <property type="term" value="F:nitric oxide dioxygenase NAD(P)H activity"/>
    <property type="evidence" value="ECO:0007669"/>
    <property type="project" value="UniProtKB-EC"/>
</dbReference>
<keyword evidence="3" id="KW-0285">Flavoprotein</keyword>
<evidence type="ECO:0000256" key="9">
    <source>
        <dbReference type="ARBA" id="ARBA00023002"/>
    </source>
</evidence>
<keyword evidence="4 13" id="KW-0812">Transmembrane</keyword>
<evidence type="ECO:0000256" key="6">
    <source>
        <dbReference type="ARBA" id="ARBA00022723"/>
    </source>
</evidence>
<dbReference type="SUPFAM" id="SSF52343">
    <property type="entry name" value="Ferredoxin reductase-like, C-terminal NADP-linked domain"/>
    <property type="match status" value="1"/>
</dbReference>
<comment type="caution">
    <text evidence="15">The sequence shown here is derived from an EMBL/GenBank/DDBJ whole genome shotgun (WGS) entry which is preliminary data.</text>
</comment>
<dbReference type="InterPro" id="IPR013130">
    <property type="entry name" value="Fe3_Rdtase_TM_dom"/>
</dbReference>
<evidence type="ECO:0000256" key="11">
    <source>
        <dbReference type="ARBA" id="ARBA00023014"/>
    </source>
</evidence>
<evidence type="ECO:0000259" key="14">
    <source>
        <dbReference type="PROSITE" id="PS51384"/>
    </source>
</evidence>
<comment type="subcellular location">
    <subcellularLocation>
        <location evidence="2">Membrane</location>
        <topology evidence="2">Multi-pass membrane protein</topology>
    </subcellularLocation>
</comment>
<evidence type="ECO:0000256" key="4">
    <source>
        <dbReference type="ARBA" id="ARBA00022692"/>
    </source>
</evidence>
<dbReference type="Pfam" id="PF01794">
    <property type="entry name" value="Ferric_reduct"/>
    <property type="match status" value="1"/>
</dbReference>
<name>A0ABM8ZKH3_9VIBR</name>
<feature type="transmembrane region" description="Helical" evidence="13">
    <location>
        <begin position="33"/>
        <end position="53"/>
    </location>
</feature>
<keyword evidence="16" id="KW-1185">Reference proteome</keyword>
<evidence type="ECO:0000256" key="7">
    <source>
        <dbReference type="ARBA" id="ARBA00022827"/>
    </source>
</evidence>
<dbReference type="Gene3D" id="3.40.50.80">
    <property type="entry name" value="Nucleotide-binding domain of ferredoxin-NADP reductase (FNR) module"/>
    <property type="match status" value="1"/>
</dbReference>
<gene>
    <name evidence="15" type="primary">hmp</name>
    <name evidence="15" type="ORF">VHP8226_02785</name>
</gene>
<dbReference type="RefSeq" id="WP_237485666.1">
    <property type="nucleotide sequence ID" value="NZ_CAKLCM010000003.1"/>
</dbReference>
<keyword evidence="12 13" id="KW-0472">Membrane</keyword>
<evidence type="ECO:0000313" key="16">
    <source>
        <dbReference type="Proteomes" id="UP000838160"/>
    </source>
</evidence>
<dbReference type="InterPro" id="IPR017938">
    <property type="entry name" value="Riboflavin_synthase-like_b-brl"/>
</dbReference>
<keyword evidence="9 15" id="KW-0560">Oxidoreductase</keyword>
<evidence type="ECO:0000256" key="1">
    <source>
        <dbReference type="ARBA" id="ARBA00001974"/>
    </source>
</evidence>
<dbReference type="Gene3D" id="2.40.30.10">
    <property type="entry name" value="Translation factors"/>
    <property type="match status" value="1"/>
</dbReference>
<evidence type="ECO:0000256" key="8">
    <source>
        <dbReference type="ARBA" id="ARBA00022989"/>
    </source>
</evidence>
<keyword evidence="7" id="KW-0274">FAD</keyword>
<evidence type="ECO:0000256" key="2">
    <source>
        <dbReference type="ARBA" id="ARBA00004141"/>
    </source>
</evidence>
<dbReference type="InterPro" id="IPR050415">
    <property type="entry name" value="MRET"/>
</dbReference>
<dbReference type="PROSITE" id="PS51384">
    <property type="entry name" value="FAD_FR"/>
    <property type="match status" value="1"/>
</dbReference>
<feature type="transmembrane region" description="Helical" evidence="13">
    <location>
        <begin position="74"/>
        <end position="97"/>
    </location>
</feature>
<evidence type="ECO:0000256" key="5">
    <source>
        <dbReference type="ARBA" id="ARBA00022714"/>
    </source>
</evidence>
<dbReference type="PANTHER" id="PTHR47354:SF8">
    <property type="entry name" value="1,2-PHENYLACETYL-COA EPOXIDASE, SUBUNIT E"/>
    <property type="match status" value="1"/>
</dbReference>
<evidence type="ECO:0000256" key="13">
    <source>
        <dbReference type="SAM" id="Phobius"/>
    </source>
</evidence>
<evidence type="ECO:0000256" key="12">
    <source>
        <dbReference type="ARBA" id="ARBA00023136"/>
    </source>
</evidence>
<keyword evidence="5" id="KW-0001">2Fe-2S</keyword>
<feature type="transmembrane region" description="Helical" evidence="13">
    <location>
        <begin position="129"/>
        <end position="149"/>
    </location>
</feature>
<comment type="cofactor">
    <cofactor evidence="1">
        <name>FAD</name>
        <dbReference type="ChEBI" id="CHEBI:57692"/>
    </cofactor>
</comment>
<dbReference type="InterPro" id="IPR017927">
    <property type="entry name" value="FAD-bd_FR_type"/>
</dbReference>
<evidence type="ECO:0000313" key="15">
    <source>
        <dbReference type="EMBL" id="CAH0528758.1"/>
    </source>
</evidence>
<accession>A0ABM8ZKH3</accession>